<gene>
    <name evidence="1" type="ORF">SKAU_G00128340</name>
</gene>
<sequence length="126" mass="14108">MDHWDEQFERCSANRPRATRSRRRAASCSRRARDGAFGRAVRLARAKAPLKSVTGAFVFTHCAPKLPARAFAAVSSSADKRRLWSAPLFRGGTQRRSASLRHSLLRAASRLTLDTGNFRDQRTPLN</sequence>
<name>A0A9Q1FQ22_SYNKA</name>
<proteinExistence type="predicted"/>
<reference evidence="1" key="1">
    <citation type="journal article" date="2023" name="Science">
        <title>Genome structures resolve the early diversification of teleost fishes.</title>
        <authorList>
            <person name="Parey E."/>
            <person name="Louis A."/>
            <person name="Montfort J."/>
            <person name="Bouchez O."/>
            <person name="Roques C."/>
            <person name="Iampietro C."/>
            <person name="Lluch J."/>
            <person name="Castinel A."/>
            <person name="Donnadieu C."/>
            <person name="Desvignes T."/>
            <person name="Floi Bucao C."/>
            <person name="Jouanno E."/>
            <person name="Wen M."/>
            <person name="Mejri S."/>
            <person name="Dirks R."/>
            <person name="Jansen H."/>
            <person name="Henkel C."/>
            <person name="Chen W.J."/>
            <person name="Zahm M."/>
            <person name="Cabau C."/>
            <person name="Klopp C."/>
            <person name="Thompson A.W."/>
            <person name="Robinson-Rechavi M."/>
            <person name="Braasch I."/>
            <person name="Lecointre G."/>
            <person name="Bobe J."/>
            <person name="Postlethwait J.H."/>
            <person name="Berthelot C."/>
            <person name="Roest Crollius H."/>
            <person name="Guiguen Y."/>
        </authorList>
    </citation>
    <scope>NUCLEOTIDE SEQUENCE</scope>
    <source>
        <strain evidence="1">WJC10195</strain>
    </source>
</reference>
<organism evidence="1 2">
    <name type="scientific">Synaphobranchus kaupii</name>
    <name type="common">Kaup's arrowtooth eel</name>
    <dbReference type="NCBI Taxonomy" id="118154"/>
    <lineage>
        <taxon>Eukaryota</taxon>
        <taxon>Metazoa</taxon>
        <taxon>Chordata</taxon>
        <taxon>Craniata</taxon>
        <taxon>Vertebrata</taxon>
        <taxon>Euteleostomi</taxon>
        <taxon>Actinopterygii</taxon>
        <taxon>Neopterygii</taxon>
        <taxon>Teleostei</taxon>
        <taxon>Anguilliformes</taxon>
        <taxon>Synaphobranchidae</taxon>
        <taxon>Synaphobranchus</taxon>
    </lineage>
</organism>
<evidence type="ECO:0000313" key="2">
    <source>
        <dbReference type="Proteomes" id="UP001152622"/>
    </source>
</evidence>
<accession>A0A9Q1FQ22</accession>
<dbReference type="AlphaFoldDB" id="A0A9Q1FQ22"/>
<evidence type="ECO:0000313" key="1">
    <source>
        <dbReference type="EMBL" id="KAJ8364003.1"/>
    </source>
</evidence>
<protein>
    <submittedName>
        <fullName evidence="1">Uncharacterized protein</fullName>
    </submittedName>
</protein>
<dbReference type="EMBL" id="JAINUF010000004">
    <property type="protein sequence ID" value="KAJ8364003.1"/>
    <property type="molecule type" value="Genomic_DNA"/>
</dbReference>
<keyword evidence="2" id="KW-1185">Reference proteome</keyword>
<dbReference type="Proteomes" id="UP001152622">
    <property type="component" value="Chromosome 4"/>
</dbReference>
<comment type="caution">
    <text evidence="1">The sequence shown here is derived from an EMBL/GenBank/DDBJ whole genome shotgun (WGS) entry which is preliminary data.</text>
</comment>